<dbReference type="InterPro" id="IPR050892">
    <property type="entry name" value="ADP-ribose_metab_enzymes"/>
</dbReference>
<evidence type="ECO:0000256" key="2">
    <source>
        <dbReference type="ARBA" id="ARBA00006575"/>
    </source>
</evidence>
<evidence type="ECO:0000256" key="1">
    <source>
        <dbReference type="ARBA" id="ARBA00002432"/>
    </source>
</evidence>
<feature type="compositionally biased region" description="Basic and acidic residues" evidence="7">
    <location>
        <begin position="59"/>
        <end position="76"/>
    </location>
</feature>
<evidence type="ECO:0000256" key="5">
    <source>
        <dbReference type="ARBA" id="ARBA00022912"/>
    </source>
</evidence>
<feature type="region of interest" description="Disordered" evidence="7">
    <location>
        <begin position="16"/>
        <end position="117"/>
    </location>
</feature>
<comment type="catalytic activity">
    <reaction evidence="6">
        <text>ADP-alpha-D-ribose 1''-phosphate + H2O = ADP-D-ribose + phosphate</text>
        <dbReference type="Rhea" id="RHEA:25029"/>
        <dbReference type="ChEBI" id="CHEBI:15377"/>
        <dbReference type="ChEBI" id="CHEBI:43474"/>
        <dbReference type="ChEBI" id="CHEBI:57967"/>
        <dbReference type="ChEBI" id="CHEBI:58753"/>
        <dbReference type="EC" id="3.1.3.84"/>
    </reaction>
</comment>
<evidence type="ECO:0000256" key="7">
    <source>
        <dbReference type="SAM" id="MobiDB-lite"/>
    </source>
</evidence>
<sequence>MSGKGKALVQMKLSFGKRVAGGSALGGQDQPKKQRLDGEKEINPSKDDLTSKSPSRDNQGLDKGNEVKGSSSKEDDANTINTNNPPKSPGSPTSNPSSTSNPSPSQLPLPKATTTLPPARRIRLINKTGDIFHSAPPKTLLIHACNTIGSWGAGIAKAFRKQYPDAYAIYRAHCMRSVPQHLVGTALLIAPRADAARQHYIGCVFTSKGHGQRRDKPPEILRATGPAMRDLLRQAVRDGGVGEMRMCRINSGLFAVPWHETKLVIEELELGEGEVPGERGPVRIVVYSPA</sequence>
<dbReference type="AlphaFoldDB" id="A0AA40EJJ7"/>
<keyword evidence="5" id="KW-0904">Protein phosphatase</keyword>
<evidence type="ECO:0000256" key="4">
    <source>
        <dbReference type="ARBA" id="ARBA00019744"/>
    </source>
</evidence>
<dbReference type="GO" id="GO:0140291">
    <property type="term" value="P:peptidyl-glutamate ADP-deribosylation"/>
    <property type="evidence" value="ECO:0007669"/>
    <property type="project" value="TreeGrafter"/>
</dbReference>
<evidence type="ECO:0000256" key="3">
    <source>
        <dbReference type="ARBA" id="ARBA00012983"/>
    </source>
</evidence>
<dbReference type="InterPro" id="IPR002589">
    <property type="entry name" value="Macro_dom"/>
</dbReference>
<dbReference type="PANTHER" id="PTHR12521">
    <property type="entry name" value="PROTEIN C6ORF130"/>
    <property type="match status" value="1"/>
</dbReference>
<dbReference type="Gene3D" id="3.40.220.10">
    <property type="entry name" value="Leucine Aminopeptidase, subunit E, domain 1"/>
    <property type="match status" value="1"/>
</dbReference>
<evidence type="ECO:0000259" key="8">
    <source>
        <dbReference type="Pfam" id="PF01661"/>
    </source>
</evidence>
<accession>A0AA40EJJ7</accession>
<protein>
    <recommendedName>
        <fullName evidence="4">ADP-ribose 1''-phosphate phosphatase</fullName>
        <ecNumber evidence="3">3.1.3.84</ecNumber>
    </recommendedName>
</protein>
<dbReference type="CDD" id="cd02901">
    <property type="entry name" value="Macro_Poa1p-like"/>
    <property type="match status" value="1"/>
</dbReference>
<evidence type="ECO:0000313" key="10">
    <source>
        <dbReference type="Proteomes" id="UP001172155"/>
    </source>
</evidence>
<comment type="function">
    <text evidence="1">Highly specific phosphatase involved in the metabolism of ADP-ribose 1''-phosphate (Appr1p) which is produced as a consequence of tRNA splicing.</text>
</comment>
<keyword evidence="10" id="KW-1185">Reference proteome</keyword>
<proteinExistence type="inferred from homology"/>
<dbReference type="PANTHER" id="PTHR12521:SF0">
    <property type="entry name" value="ADP-RIBOSE GLYCOHYDROLASE OARD1"/>
    <property type="match status" value="1"/>
</dbReference>
<comment type="caution">
    <text evidence="9">The sequence shown here is derived from an EMBL/GenBank/DDBJ whole genome shotgun (WGS) entry which is preliminary data.</text>
</comment>
<feature type="compositionally biased region" description="Low complexity" evidence="7">
    <location>
        <begin position="81"/>
        <end position="117"/>
    </location>
</feature>
<feature type="compositionally biased region" description="Basic and acidic residues" evidence="7">
    <location>
        <begin position="30"/>
        <end position="50"/>
    </location>
</feature>
<comment type="similarity">
    <text evidence="2">Belongs to the POA1 family.</text>
</comment>
<evidence type="ECO:0000256" key="6">
    <source>
        <dbReference type="ARBA" id="ARBA00034427"/>
    </source>
</evidence>
<keyword evidence="5" id="KW-0378">Hydrolase</keyword>
<reference evidence="9" key="1">
    <citation type="submission" date="2023-06" db="EMBL/GenBank/DDBJ databases">
        <title>Genome-scale phylogeny and comparative genomics of the fungal order Sordariales.</title>
        <authorList>
            <consortium name="Lawrence Berkeley National Laboratory"/>
            <person name="Hensen N."/>
            <person name="Bonometti L."/>
            <person name="Westerberg I."/>
            <person name="Brannstrom I.O."/>
            <person name="Guillou S."/>
            <person name="Cros-Aarteil S."/>
            <person name="Calhoun S."/>
            <person name="Haridas S."/>
            <person name="Kuo A."/>
            <person name="Mondo S."/>
            <person name="Pangilinan J."/>
            <person name="Riley R."/>
            <person name="LaButti K."/>
            <person name="Andreopoulos B."/>
            <person name="Lipzen A."/>
            <person name="Chen C."/>
            <person name="Yanf M."/>
            <person name="Daum C."/>
            <person name="Ng V."/>
            <person name="Clum A."/>
            <person name="Steindorff A."/>
            <person name="Ohm R."/>
            <person name="Martin F."/>
            <person name="Silar P."/>
            <person name="Natvig D."/>
            <person name="Lalanne C."/>
            <person name="Gautier V."/>
            <person name="Ament-velasquez S.L."/>
            <person name="Kruys A."/>
            <person name="Hutchinson M.I."/>
            <person name="Powell A.J."/>
            <person name="Barry K."/>
            <person name="Miller A.N."/>
            <person name="Grigoriev I.V."/>
            <person name="Debuchy R."/>
            <person name="Gladieux P."/>
            <person name="Thoren M.H."/>
            <person name="Johannesson H."/>
        </authorList>
    </citation>
    <scope>NUCLEOTIDE SEQUENCE</scope>
    <source>
        <strain evidence="9">SMH3187-1</strain>
    </source>
</reference>
<dbReference type="Proteomes" id="UP001172155">
    <property type="component" value="Unassembled WGS sequence"/>
</dbReference>
<evidence type="ECO:0000313" key="9">
    <source>
        <dbReference type="EMBL" id="KAK0740517.1"/>
    </source>
</evidence>
<organism evidence="9 10">
    <name type="scientific">Schizothecium vesticola</name>
    <dbReference type="NCBI Taxonomy" id="314040"/>
    <lineage>
        <taxon>Eukaryota</taxon>
        <taxon>Fungi</taxon>
        <taxon>Dikarya</taxon>
        <taxon>Ascomycota</taxon>
        <taxon>Pezizomycotina</taxon>
        <taxon>Sordariomycetes</taxon>
        <taxon>Sordariomycetidae</taxon>
        <taxon>Sordariales</taxon>
        <taxon>Schizotheciaceae</taxon>
        <taxon>Schizothecium</taxon>
    </lineage>
</organism>
<dbReference type="InterPro" id="IPR043472">
    <property type="entry name" value="Macro_dom-like"/>
</dbReference>
<dbReference type="EC" id="3.1.3.84" evidence="3"/>
<dbReference type="EMBL" id="JAUKUD010000006">
    <property type="protein sequence ID" value="KAK0740517.1"/>
    <property type="molecule type" value="Genomic_DNA"/>
</dbReference>
<dbReference type="GO" id="GO:0004721">
    <property type="term" value="F:phosphoprotein phosphatase activity"/>
    <property type="evidence" value="ECO:0007669"/>
    <property type="project" value="UniProtKB-KW"/>
</dbReference>
<dbReference type="SUPFAM" id="SSF52949">
    <property type="entry name" value="Macro domain-like"/>
    <property type="match status" value="1"/>
</dbReference>
<name>A0AA40EJJ7_9PEZI</name>
<dbReference type="Pfam" id="PF01661">
    <property type="entry name" value="Macro"/>
    <property type="match status" value="1"/>
</dbReference>
<gene>
    <name evidence="9" type="ORF">B0T18DRAFT_418139</name>
</gene>
<feature type="domain" description="Macro" evidence="8">
    <location>
        <begin position="142"/>
        <end position="262"/>
    </location>
</feature>